<gene>
    <name evidence="1" type="ORF">CONPUDRAFT_169932</name>
</gene>
<evidence type="ECO:0008006" key="3">
    <source>
        <dbReference type="Google" id="ProtNLM"/>
    </source>
</evidence>
<dbReference type="OrthoDB" id="94039at2759"/>
<dbReference type="Proteomes" id="UP000053558">
    <property type="component" value="Unassembled WGS sequence"/>
</dbReference>
<dbReference type="RefSeq" id="XP_007775169.1">
    <property type="nucleotide sequence ID" value="XM_007776979.1"/>
</dbReference>
<protein>
    <recommendedName>
        <fullName evidence="3">AB hydrolase-1 domain-containing protein</fullName>
    </recommendedName>
</protein>
<dbReference type="SUPFAM" id="SSF53474">
    <property type="entry name" value="alpha/beta-Hydrolases"/>
    <property type="match status" value="1"/>
</dbReference>
<dbReference type="EMBL" id="JH711591">
    <property type="protein sequence ID" value="EIW74555.1"/>
    <property type="molecule type" value="Genomic_DNA"/>
</dbReference>
<evidence type="ECO:0000313" key="2">
    <source>
        <dbReference type="Proteomes" id="UP000053558"/>
    </source>
</evidence>
<organism evidence="1 2">
    <name type="scientific">Coniophora puteana (strain RWD-64-598)</name>
    <name type="common">Brown rot fungus</name>
    <dbReference type="NCBI Taxonomy" id="741705"/>
    <lineage>
        <taxon>Eukaryota</taxon>
        <taxon>Fungi</taxon>
        <taxon>Dikarya</taxon>
        <taxon>Basidiomycota</taxon>
        <taxon>Agaricomycotina</taxon>
        <taxon>Agaricomycetes</taxon>
        <taxon>Agaricomycetidae</taxon>
        <taxon>Boletales</taxon>
        <taxon>Coniophorineae</taxon>
        <taxon>Coniophoraceae</taxon>
        <taxon>Coniophora</taxon>
    </lineage>
</organism>
<reference evidence="2" key="1">
    <citation type="journal article" date="2012" name="Science">
        <title>The Paleozoic origin of enzymatic lignin decomposition reconstructed from 31 fungal genomes.</title>
        <authorList>
            <person name="Floudas D."/>
            <person name="Binder M."/>
            <person name="Riley R."/>
            <person name="Barry K."/>
            <person name="Blanchette R.A."/>
            <person name="Henrissat B."/>
            <person name="Martinez A.T."/>
            <person name="Otillar R."/>
            <person name="Spatafora J.W."/>
            <person name="Yadav J.S."/>
            <person name="Aerts A."/>
            <person name="Benoit I."/>
            <person name="Boyd A."/>
            <person name="Carlson A."/>
            <person name="Copeland A."/>
            <person name="Coutinho P.M."/>
            <person name="de Vries R.P."/>
            <person name="Ferreira P."/>
            <person name="Findley K."/>
            <person name="Foster B."/>
            <person name="Gaskell J."/>
            <person name="Glotzer D."/>
            <person name="Gorecki P."/>
            <person name="Heitman J."/>
            <person name="Hesse C."/>
            <person name="Hori C."/>
            <person name="Igarashi K."/>
            <person name="Jurgens J.A."/>
            <person name="Kallen N."/>
            <person name="Kersten P."/>
            <person name="Kohler A."/>
            <person name="Kuees U."/>
            <person name="Kumar T.K.A."/>
            <person name="Kuo A."/>
            <person name="LaButti K."/>
            <person name="Larrondo L.F."/>
            <person name="Lindquist E."/>
            <person name="Ling A."/>
            <person name="Lombard V."/>
            <person name="Lucas S."/>
            <person name="Lundell T."/>
            <person name="Martin R."/>
            <person name="McLaughlin D.J."/>
            <person name="Morgenstern I."/>
            <person name="Morin E."/>
            <person name="Murat C."/>
            <person name="Nagy L.G."/>
            <person name="Nolan M."/>
            <person name="Ohm R.A."/>
            <person name="Patyshakuliyeva A."/>
            <person name="Rokas A."/>
            <person name="Ruiz-Duenas F.J."/>
            <person name="Sabat G."/>
            <person name="Salamov A."/>
            <person name="Samejima M."/>
            <person name="Schmutz J."/>
            <person name="Slot J.C."/>
            <person name="St John F."/>
            <person name="Stenlid J."/>
            <person name="Sun H."/>
            <person name="Sun S."/>
            <person name="Syed K."/>
            <person name="Tsang A."/>
            <person name="Wiebenga A."/>
            <person name="Young D."/>
            <person name="Pisabarro A."/>
            <person name="Eastwood D.C."/>
            <person name="Martin F."/>
            <person name="Cullen D."/>
            <person name="Grigoriev I.V."/>
            <person name="Hibbett D.S."/>
        </authorList>
    </citation>
    <scope>NUCLEOTIDE SEQUENCE [LARGE SCALE GENOMIC DNA]</scope>
    <source>
        <strain evidence="2">RWD-64-598 SS2</strain>
    </source>
</reference>
<name>R7SFA3_CONPW</name>
<dbReference type="AlphaFoldDB" id="R7SFA3"/>
<proteinExistence type="predicted"/>
<dbReference type="InterPro" id="IPR029058">
    <property type="entry name" value="AB_hydrolase_fold"/>
</dbReference>
<dbReference type="eggNOG" id="ENOG502S3SW">
    <property type="taxonomic scope" value="Eukaryota"/>
</dbReference>
<dbReference type="Gene3D" id="3.40.50.1820">
    <property type="entry name" value="alpha/beta hydrolase"/>
    <property type="match status" value="1"/>
</dbReference>
<dbReference type="GeneID" id="19206356"/>
<keyword evidence="2" id="KW-1185">Reference proteome</keyword>
<sequence length="472" mass="52725">MSSTGLGRLSSTFAYYTPSPKYATLELRPWLPLEAHPSQLIYPPLPRAVLSRSPSFNENYTVTTHVFPAAYPRSTPYVYPFVLPSESASKTKRKAAINATAKQIVEIREADEAGELRGERDRRTYWCTVNRYARKNAQERSGRPSATLVFAPPAVFPKEIWETTLHNLLDKPHPLIEIDEVWSWEPIQHGDSALLNAGILGGTYGLVDHARDLAQLLLHFIPDFTRDDCVPTHLQRVSQTVSDARIRHGFALDHGTGVFIGIGHSYGGCAMTKVALEFPALFSGLLLIDPAINQPGTYDLGFRFSTVAGALVRRNQWKSRDEARSVVMKSFPRWHASIVSTYITYALIDTDGAGLEGAENQKVGLKTSPYQEALLYANTRILYEVWQELPSLPERIALRFLRPELHEASGVPSVVPEEKAFPERAWRRPANASNTIIKGAEHLVRSVVLLHHFTVLSADCQCTLHTSYTRGV</sequence>
<dbReference type="KEGG" id="cput:CONPUDRAFT_169932"/>
<accession>R7SFA3</accession>
<evidence type="ECO:0000313" key="1">
    <source>
        <dbReference type="EMBL" id="EIW74555.1"/>
    </source>
</evidence>